<reference evidence="1" key="1">
    <citation type="submission" date="2018-05" db="EMBL/GenBank/DDBJ databases">
        <authorList>
            <person name="Lanie J.A."/>
            <person name="Ng W.-L."/>
            <person name="Kazmierczak K.M."/>
            <person name="Andrzejewski T.M."/>
            <person name="Davidsen T.M."/>
            <person name="Wayne K.J."/>
            <person name="Tettelin H."/>
            <person name="Glass J.I."/>
            <person name="Rusch D."/>
            <person name="Podicherti R."/>
            <person name="Tsui H.-C.T."/>
            <person name="Winkler M.E."/>
        </authorList>
    </citation>
    <scope>NUCLEOTIDE SEQUENCE</scope>
</reference>
<protein>
    <submittedName>
        <fullName evidence="1">Uncharacterized protein</fullName>
    </submittedName>
</protein>
<gene>
    <name evidence="1" type="ORF">METZ01_LOCUS396580</name>
</gene>
<evidence type="ECO:0000313" key="1">
    <source>
        <dbReference type="EMBL" id="SVD43726.1"/>
    </source>
</evidence>
<dbReference type="AlphaFoldDB" id="A0A382VB09"/>
<name>A0A382VB09_9ZZZZ</name>
<sequence>MQLTAIRLSLTENCALLLQGETDMPAAVQRIEIILLLCRHYQVPEKALQLAVRAGFCSVLCQ</sequence>
<organism evidence="1">
    <name type="scientific">marine metagenome</name>
    <dbReference type="NCBI Taxonomy" id="408172"/>
    <lineage>
        <taxon>unclassified sequences</taxon>
        <taxon>metagenomes</taxon>
        <taxon>ecological metagenomes</taxon>
    </lineage>
</organism>
<feature type="non-terminal residue" evidence="1">
    <location>
        <position position="62"/>
    </location>
</feature>
<dbReference type="EMBL" id="UINC01150593">
    <property type="protein sequence ID" value="SVD43726.1"/>
    <property type="molecule type" value="Genomic_DNA"/>
</dbReference>
<accession>A0A382VB09</accession>
<proteinExistence type="predicted"/>